<name>A0A2C5ZKX7_9HYPO</name>
<dbReference type="EMBL" id="NJEU01000166">
    <property type="protein sequence ID" value="PHH80064.1"/>
    <property type="molecule type" value="Genomic_DNA"/>
</dbReference>
<reference evidence="1 2" key="1">
    <citation type="submission" date="2017-06" db="EMBL/GenBank/DDBJ databases">
        <title>Ant-infecting Ophiocordyceps genomes reveal a high diversity of potential behavioral manipulation genes and a possible major role for enterotoxins.</title>
        <authorList>
            <person name="De Bekker C."/>
            <person name="Evans H.C."/>
            <person name="Brachmann A."/>
            <person name="Hughes D.P."/>
        </authorList>
    </citation>
    <scope>NUCLEOTIDE SEQUENCE [LARGE SCALE GENOMIC DNA]</scope>
    <source>
        <strain evidence="1 2">1348a</strain>
    </source>
</reference>
<keyword evidence="2" id="KW-1185">Reference proteome</keyword>
<accession>A0A2C5ZKX7</accession>
<dbReference type="Proteomes" id="UP000224854">
    <property type="component" value="Unassembled WGS sequence"/>
</dbReference>
<sequence>MPSARPAAAASQYAPPLAEQSTIIDNAAMPVIHSFIHLGSLAADSSSPRPINHPRRLRLSPPAAASHIPSQQLVTIPFERPPPCPGSIQLECPSGATASPIPRAAARAAFGTPAHSFTLFPTPIWPLPLPPPLPQALSETSFR</sequence>
<organism evidence="1 2">
    <name type="scientific">Ophiocordyceps australis</name>
    <dbReference type="NCBI Taxonomy" id="1399860"/>
    <lineage>
        <taxon>Eukaryota</taxon>
        <taxon>Fungi</taxon>
        <taxon>Dikarya</taxon>
        <taxon>Ascomycota</taxon>
        <taxon>Pezizomycotina</taxon>
        <taxon>Sordariomycetes</taxon>
        <taxon>Hypocreomycetidae</taxon>
        <taxon>Hypocreales</taxon>
        <taxon>Ophiocordycipitaceae</taxon>
        <taxon>Ophiocordyceps</taxon>
    </lineage>
</organism>
<proteinExistence type="predicted"/>
<comment type="caution">
    <text evidence="1">The sequence shown here is derived from an EMBL/GenBank/DDBJ whole genome shotgun (WGS) entry which is preliminary data.</text>
</comment>
<protein>
    <submittedName>
        <fullName evidence="1">Uncharacterized protein</fullName>
    </submittedName>
</protein>
<dbReference type="AlphaFoldDB" id="A0A2C5ZKX7"/>
<evidence type="ECO:0000313" key="2">
    <source>
        <dbReference type="Proteomes" id="UP000224854"/>
    </source>
</evidence>
<gene>
    <name evidence="1" type="ORF">CDD82_1996</name>
</gene>
<evidence type="ECO:0000313" key="1">
    <source>
        <dbReference type="EMBL" id="PHH80064.1"/>
    </source>
</evidence>